<evidence type="ECO:0000256" key="7">
    <source>
        <dbReference type="ARBA" id="ARBA00023212"/>
    </source>
</evidence>
<keyword evidence="5" id="KW-0547">Nucleotide-binding</keyword>
<dbReference type="Gene3D" id="2.30.36.70">
    <property type="entry name" value="Actin, Chain A, domain 2"/>
    <property type="match status" value="1"/>
</dbReference>
<proteinExistence type="inferred from homology"/>
<comment type="function">
    <text evidence="1">Actins are highly conserved proteins that are involved in various types of cell motility and are ubiquitously expressed in all eukaryotic cells.</text>
</comment>
<reference evidence="11" key="1">
    <citation type="submission" date="2016-06" db="UniProtKB">
        <authorList>
            <consortium name="WormBaseParasite"/>
        </authorList>
    </citation>
    <scope>IDENTIFICATION</scope>
</reference>
<dbReference type="Pfam" id="PF00022">
    <property type="entry name" value="Actin"/>
    <property type="match status" value="1"/>
</dbReference>
<dbReference type="WBParaSite" id="SCUD_0001536901-mRNA-1">
    <property type="protein sequence ID" value="SCUD_0001536901-mRNA-1"/>
    <property type="gene ID" value="SCUD_0001536901"/>
</dbReference>
<dbReference type="Proteomes" id="UP000279833">
    <property type="component" value="Unassembled WGS sequence"/>
</dbReference>
<evidence type="ECO:0000256" key="6">
    <source>
        <dbReference type="ARBA" id="ARBA00022840"/>
    </source>
</evidence>
<evidence type="ECO:0000256" key="2">
    <source>
        <dbReference type="ARBA" id="ARBA00004245"/>
    </source>
</evidence>
<evidence type="ECO:0000256" key="8">
    <source>
        <dbReference type="RuleBase" id="RU000487"/>
    </source>
</evidence>
<dbReference type="PRINTS" id="PR00190">
    <property type="entry name" value="ACTIN"/>
</dbReference>
<reference evidence="9 10" key="2">
    <citation type="submission" date="2018-11" db="EMBL/GenBank/DDBJ databases">
        <authorList>
            <consortium name="Pathogen Informatics"/>
        </authorList>
    </citation>
    <scope>NUCLEOTIDE SEQUENCE [LARGE SCALE GENOMIC DNA]</scope>
    <source>
        <strain evidence="9">Dakar</strain>
        <strain evidence="10">Dakar, Senegal</strain>
    </source>
</reference>
<dbReference type="AlphaFoldDB" id="A0A183KK06"/>
<gene>
    <name evidence="9" type="ORF">SCUD_LOCUS15366</name>
</gene>
<dbReference type="FunFam" id="3.30.420.40:FF:000148">
    <property type="entry name" value="Actin, alpha skeletal muscle"/>
    <property type="match status" value="1"/>
</dbReference>
<protein>
    <submittedName>
        <fullName evidence="11">Actin</fullName>
    </submittedName>
</protein>
<evidence type="ECO:0000313" key="11">
    <source>
        <dbReference type="WBParaSite" id="SCUD_0001536901-mRNA-1"/>
    </source>
</evidence>
<comment type="subcellular location">
    <subcellularLocation>
        <location evidence="2">Cytoplasm</location>
        <location evidence="2">Cytoskeleton</location>
    </subcellularLocation>
</comment>
<dbReference type="Gene3D" id="3.30.420.40">
    <property type="match status" value="2"/>
</dbReference>
<dbReference type="GO" id="GO:0005856">
    <property type="term" value="C:cytoskeleton"/>
    <property type="evidence" value="ECO:0007669"/>
    <property type="project" value="UniProtKB-SubCell"/>
</dbReference>
<evidence type="ECO:0000256" key="3">
    <source>
        <dbReference type="ARBA" id="ARBA00006752"/>
    </source>
</evidence>
<dbReference type="GO" id="GO:0005524">
    <property type="term" value="F:ATP binding"/>
    <property type="evidence" value="ECO:0007669"/>
    <property type="project" value="UniProtKB-KW"/>
</dbReference>
<evidence type="ECO:0000313" key="10">
    <source>
        <dbReference type="Proteomes" id="UP000279833"/>
    </source>
</evidence>
<comment type="similarity">
    <text evidence="3 8">Belongs to the actin family.</text>
</comment>
<dbReference type="STRING" id="6186.A0A183KK06"/>
<evidence type="ECO:0000256" key="5">
    <source>
        <dbReference type="ARBA" id="ARBA00022741"/>
    </source>
</evidence>
<dbReference type="SUPFAM" id="SSF53067">
    <property type="entry name" value="Actin-like ATPase domain"/>
    <property type="match status" value="2"/>
</dbReference>
<name>A0A183KK06_9TREM</name>
<dbReference type="InterPro" id="IPR043129">
    <property type="entry name" value="ATPase_NBD"/>
</dbReference>
<evidence type="ECO:0000256" key="1">
    <source>
        <dbReference type="ARBA" id="ARBA00003520"/>
    </source>
</evidence>
<evidence type="ECO:0000256" key="4">
    <source>
        <dbReference type="ARBA" id="ARBA00022490"/>
    </source>
</evidence>
<dbReference type="EMBL" id="UZAK01037548">
    <property type="protein sequence ID" value="VDP59077.1"/>
    <property type="molecule type" value="Genomic_DNA"/>
</dbReference>
<keyword evidence="4" id="KW-0963">Cytoplasm</keyword>
<dbReference type="PANTHER" id="PTHR11937">
    <property type="entry name" value="ACTIN"/>
    <property type="match status" value="1"/>
</dbReference>
<keyword evidence="7" id="KW-0206">Cytoskeleton</keyword>
<dbReference type="SMART" id="SM00268">
    <property type="entry name" value="ACTIN"/>
    <property type="match status" value="1"/>
</dbReference>
<dbReference type="InterPro" id="IPR004000">
    <property type="entry name" value="Actin"/>
</dbReference>
<dbReference type="FunFam" id="2.30.36.70:FF:000001">
    <property type="entry name" value="Actin, alpha skeletal muscle"/>
    <property type="match status" value="1"/>
</dbReference>
<accession>A0A183KK06</accession>
<keyword evidence="6" id="KW-0067">ATP-binding</keyword>
<sequence length="281" mass="31237">MHSALDQRLGERKNPYAIRTLLGCVLFGPAGHNKHGGRTVNYISQTDVPVEPNYEFAEDYSSDKSLSLNGSNVSSIVEREVYFDESYKIVSLPRGVAEEDIAVPVIGNGSGMCNAGFAQNGASRAVFLYIVGRTRHQGVIVGMDQKDSHVGDDARSKRGILTLKYRIEYCIVTKWGDMEKTWYHAFDNESRVVTEKHPVLFKEASLNPKANREMTQILFETFNTPAMYAAFKSVLSLFGRTTDIVLDSGEGVTHTVLIYEGYALLYAILHLDLAGRNLTTL</sequence>
<keyword evidence="10" id="KW-1185">Reference proteome</keyword>
<organism evidence="11">
    <name type="scientific">Schistosoma curassoni</name>
    <dbReference type="NCBI Taxonomy" id="6186"/>
    <lineage>
        <taxon>Eukaryota</taxon>
        <taxon>Metazoa</taxon>
        <taxon>Spiralia</taxon>
        <taxon>Lophotrochozoa</taxon>
        <taxon>Platyhelminthes</taxon>
        <taxon>Trematoda</taxon>
        <taxon>Digenea</taxon>
        <taxon>Strigeidida</taxon>
        <taxon>Schistosomatoidea</taxon>
        <taxon>Schistosomatidae</taxon>
        <taxon>Schistosoma</taxon>
    </lineage>
</organism>
<evidence type="ECO:0000313" key="9">
    <source>
        <dbReference type="EMBL" id="VDP59077.1"/>
    </source>
</evidence>